<dbReference type="InterPro" id="IPR008266">
    <property type="entry name" value="Tyr_kinase_AS"/>
</dbReference>
<gene>
    <name evidence="6" type="ORF">BGT96224V316_LOCUS399</name>
</gene>
<evidence type="ECO:0000256" key="2">
    <source>
        <dbReference type="ARBA" id="ARBA00047899"/>
    </source>
</evidence>
<dbReference type="Proteomes" id="UP000324639">
    <property type="component" value="Chromosome Bgt_-01"/>
</dbReference>
<comment type="catalytic activity">
    <reaction evidence="2">
        <text>L-threonyl-[protein] + ATP = O-phospho-L-threonyl-[protein] + ADP + H(+)</text>
        <dbReference type="Rhea" id="RHEA:46608"/>
        <dbReference type="Rhea" id="RHEA-COMP:11060"/>
        <dbReference type="Rhea" id="RHEA-COMP:11605"/>
        <dbReference type="ChEBI" id="CHEBI:15378"/>
        <dbReference type="ChEBI" id="CHEBI:30013"/>
        <dbReference type="ChEBI" id="CHEBI:30616"/>
        <dbReference type="ChEBI" id="CHEBI:61977"/>
        <dbReference type="ChEBI" id="CHEBI:456216"/>
        <dbReference type="EC" id="2.7.11.1"/>
    </reaction>
</comment>
<dbReference type="EMBL" id="LR026984">
    <property type="protein sequence ID" value="VCU39150.1"/>
    <property type="molecule type" value="Genomic_DNA"/>
</dbReference>
<comment type="catalytic activity">
    <reaction evidence="3">
        <text>L-seryl-[protein] + ATP = O-phospho-L-seryl-[protein] + ADP + H(+)</text>
        <dbReference type="Rhea" id="RHEA:17989"/>
        <dbReference type="Rhea" id="RHEA-COMP:9863"/>
        <dbReference type="Rhea" id="RHEA-COMP:11604"/>
        <dbReference type="ChEBI" id="CHEBI:15378"/>
        <dbReference type="ChEBI" id="CHEBI:29999"/>
        <dbReference type="ChEBI" id="CHEBI:30616"/>
        <dbReference type="ChEBI" id="CHEBI:83421"/>
        <dbReference type="ChEBI" id="CHEBI:456216"/>
        <dbReference type="EC" id="2.7.11.1"/>
    </reaction>
</comment>
<accession>A0A9X9L7D7</accession>
<evidence type="ECO:0000256" key="4">
    <source>
        <dbReference type="SAM" id="MobiDB-lite"/>
    </source>
</evidence>
<name>A0A9X9L7D7_BLUGR</name>
<evidence type="ECO:0000256" key="1">
    <source>
        <dbReference type="ARBA" id="ARBA00012513"/>
    </source>
</evidence>
<protein>
    <recommendedName>
        <fullName evidence="1">non-specific serine/threonine protein kinase</fullName>
        <ecNumber evidence="1">2.7.11.1</ecNumber>
    </recommendedName>
</protein>
<proteinExistence type="predicted"/>
<dbReference type="AlphaFoldDB" id="A0A9X9L7D7"/>
<feature type="region of interest" description="Disordered" evidence="4">
    <location>
        <begin position="48"/>
        <end position="69"/>
    </location>
</feature>
<evidence type="ECO:0000259" key="5">
    <source>
        <dbReference type="Pfam" id="PF17667"/>
    </source>
</evidence>
<dbReference type="PANTHER" id="PTHR38248">
    <property type="entry name" value="FUNK1 6"/>
    <property type="match status" value="1"/>
</dbReference>
<reference evidence="6 7" key="1">
    <citation type="submission" date="2018-08" db="EMBL/GenBank/DDBJ databases">
        <authorList>
            <person name="Muller C M."/>
        </authorList>
    </citation>
    <scope>NUCLEOTIDE SEQUENCE [LARGE SCALE GENOMIC DNA]</scope>
</reference>
<dbReference type="PANTHER" id="PTHR38248:SF2">
    <property type="entry name" value="FUNK1 11"/>
    <property type="match status" value="1"/>
</dbReference>
<dbReference type="InterPro" id="IPR040976">
    <property type="entry name" value="Pkinase_fungal"/>
</dbReference>
<organism evidence="6 7">
    <name type="scientific">Blumeria graminis f. sp. tritici</name>
    <dbReference type="NCBI Taxonomy" id="62690"/>
    <lineage>
        <taxon>Eukaryota</taxon>
        <taxon>Fungi</taxon>
        <taxon>Dikarya</taxon>
        <taxon>Ascomycota</taxon>
        <taxon>Pezizomycotina</taxon>
        <taxon>Leotiomycetes</taxon>
        <taxon>Erysiphales</taxon>
        <taxon>Erysiphaceae</taxon>
        <taxon>Blumeria</taxon>
    </lineage>
</organism>
<sequence>MDIRLTSIAKRLALQSIQLTSFIPLIKSIISNATDIEVWDEVTELVDTHEPMQSPETNVPSAKQGDARRRRCTATYEGADQIMDTLKGALRTELAGTIFENVGGFYAKYFEGTTWAGQCKEIAKRYENRPDKSTFKFPKDPTEKNVWQWIKAVQAEFIEPYKPDESCESKDNFPLRADAFHTTGPGQIDGGLAIRQIDIFIKSREKAAKAHDWRDILVLGELTELSSAQWVDKFLQLSVYMREIFSAQPLRQFAHGFLMFGTQLQLWISWRAVGRLSEVELLMRARNVRDVASLIGSRDVIKISDLRSGLTFTQNMNKEIHPIEVKMTTAGSSLKLGSSRPDRNVELSKGVKRDSESVAGGANKKLRRSERSCVLSISRQALYNAATARVCKNGNSTGSRKKPLSKTAPDPTITDANPVTQDLAQDVTPETTSAPINLPPESSNSLDEGSNSSLGKRSRNVDETDAEVQTESEPQMKRLCISRNFGEILEPAANTNINETKNHARPAKERDVENAEPVPAISNADIIMTDDSLVYRNRWETVVAAGPFGRAIGEETTAVELICGLRDAIKGHQSLYMDTNILHRDISTNNIILTNPKRNNGCHGMLIDLDLAILRTDNNCSENAKALTGTMELLALGLLEEYALPSNKGIFNTYRHDLESFFFVLISVFIRFGWGPKKSPHLGMLRKWYKGEAKDMLFNKSGAISMTYFEKNTLDAFSSRFECLKDLGRKLCKILSERQNAFFFFFFCIHCPDLAPYGPMQVAINLSIYLHRRKPLGKNLPSFLICIFEICNLSFRKHSYTVVPSVCTNHVPSNDPNLVPVLPRSLISISTAFVMRN</sequence>
<feature type="compositionally biased region" description="Basic and acidic residues" evidence="4">
    <location>
        <begin position="340"/>
        <end position="356"/>
    </location>
</feature>
<dbReference type="SUPFAM" id="SSF56112">
    <property type="entry name" value="Protein kinase-like (PK-like)"/>
    <property type="match status" value="1"/>
</dbReference>
<evidence type="ECO:0000313" key="7">
    <source>
        <dbReference type="Proteomes" id="UP000324639"/>
    </source>
</evidence>
<feature type="compositionally biased region" description="Low complexity" evidence="4">
    <location>
        <begin position="441"/>
        <end position="455"/>
    </location>
</feature>
<dbReference type="InterPro" id="IPR011009">
    <property type="entry name" value="Kinase-like_dom_sf"/>
</dbReference>
<dbReference type="GO" id="GO:0004674">
    <property type="term" value="F:protein serine/threonine kinase activity"/>
    <property type="evidence" value="ECO:0007669"/>
    <property type="project" value="UniProtKB-EC"/>
</dbReference>
<feature type="region of interest" description="Disordered" evidence="4">
    <location>
        <begin position="331"/>
        <end position="365"/>
    </location>
</feature>
<dbReference type="PROSITE" id="PS00109">
    <property type="entry name" value="PROTEIN_KINASE_TYR"/>
    <property type="match status" value="1"/>
</dbReference>
<feature type="domain" description="Fungal-type protein kinase" evidence="5">
    <location>
        <begin position="196"/>
        <end position="268"/>
    </location>
</feature>
<keyword evidence="7" id="KW-1185">Reference proteome</keyword>
<dbReference type="EC" id="2.7.11.1" evidence="1"/>
<feature type="compositionally biased region" description="Polar residues" evidence="4">
    <location>
        <begin position="414"/>
        <end position="435"/>
    </location>
</feature>
<evidence type="ECO:0000313" key="6">
    <source>
        <dbReference type="EMBL" id="VCU39150.1"/>
    </source>
</evidence>
<dbReference type="Pfam" id="PF17667">
    <property type="entry name" value="Pkinase_fungal"/>
    <property type="match status" value="2"/>
</dbReference>
<evidence type="ECO:0000256" key="3">
    <source>
        <dbReference type="ARBA" id="ARBA00048679"/>
    </source>
</evidence>
<feature type="region of interest" description="Disordered" evidence="4">
    <location>
        <begin position="392"/>
        <end position="473"/>
    </location>
</feature>
<feature type="domain" description="Fungal-type protein kinase" evidence="5">
    <location>
        <begin position="269"/>
        <end position="668"/>
    </location>
</feature>
<dbReference type="Gene3D" id="1.10.510.10">
    <property type="entry name" value="Transferase(Phosphotransferase) domain 1"/>
    <property type="match status" value="1"/>
</dbReference>